<dbReference type="EMBL" id="JADOES010000009">
    <property type="protein sequence ID" value="MBT9315178.1"/>
    <property type="molecule type" value="Genomic_DNA"/>
</dbReference>
<gene>
    <name evidence="5" type="ORF">IXB50_07050</name>
</gene>
<comment type="caution">
    <text evidence="5">The sequence shown here is derived from an EMBL/GenBank/DDBJ whole genome shotgun (WGS) entry which is preliminary data.</text>
</comment>
<protein>
    <recommendedName>
        <fullName evidence="4">Putative pterin-4-alpha-carbinolamine dehydratase</fullName>
        <shortName evidence="4">PHS</shortName>
        <ecNumber evidence="4">4.2.1.96</ecNumber>
    </recommendedName>
    <alternativeName>
        <fullName evidence="4">4-alpha-hydroxy-tetrahydropterin dehydratase</fullName>
    </alternativeName>
    <alternativeName>
        <fullName evidence="4">Pterin carbinolamine dehydratase</fullName>
        <shortName evidence="4">PCD</shortName>
    </alternativeName>
</protein>
<evidence type="ECO:0000313" key="6">
    <source>
        <dbReference type="Proteomes" id="UP000717364"/>
    </source>
</evidence>
<dbReference type="InterPro" id="IPR001533">
    <property type="entry name" value="Pterin_deHydtase"/>
</dbReference>
<dbReference type="EC" id="4.2.1.96" evidence="4"/>
<dbReference type="HAMAP" id="MF_00434">
    <property type="entry name" value="Pterin_4_alpha"/>
    <property type="match status" value="1"/>
</dbReference>
<dbReference type="Gene3D" id="3.30.1360.20">
    <property type="entry name" value="Transcriptional coactivator/pterin dehydratase"/>
    <property type="match status" value="1"/>
</dbReference>
<organism evidence="5 6">
    <name type="scientific">Leptothoe spongobia TAU-MAC 1115</name>
    <dbReference type="NCBI Taxonomy" id="1967444"/>
    <lineage>
        <taxon>Bacteria</taxon>
        <taxon>Bacillati</taxon>
        <taxon>Cyanobacteriota</taxon>
        <taxon>Cyanophyceae</taxon>
        <taxon>Nodosilineales</taxon>
        <taxon>Cymatolegaceae</taxon>
        <taxon>Leptothoe</taxon>
        <taxon>Leptothoe spongobia</taxon>
    </lineage>
</organism>
<keyword evidence="6" id="KW-1185">Reference proteome</keyword>
<keyword evidence="3 4" id="KW-0456">Lyase</keyword>
<dbReference type="CDD" id="cd00913">
    <property type="entry name" value="PCD_DCoH_subfamily_a"/>
    <property type="match status" value="1"/>
</dbReference>
<accession>A0A947GIE4</accession>
<name>A0A947GIE4_9CYAN</name>
<evidence type="ECO:0000256" key="3">
    <source>
        <dbReference type="ARBA" id="ARBA00023239"/>
    </source>
</evidence>
<dbReference type="InterPro" id="IPR036428">
    <property type="entry name" value="PCD_sf"/>
</dbReference>
<comment type="catalytic activity">
    <reaction evidence="1 4">
        <text>(4aS,6R)-4a-hydroxy-L-erythro-5,6,7,8-tetrahydrobiopterin = (6R)-L-erythro-6,7-dihydrobiopterin + H2O</text>
        <dbReference type="Rhea" id="RHEA:11920"/>
        <dbReference type="ChEBI" id="CHEBI:15377"/>
        <dbReference type="ChEBI" id="CHEBI:15642"/>
        <dbReference type="ChEBI" id="CHEBI:43120"/>
        <dbReference type="EC" id="4.2.1.96"/>
    </reaction>
</comment>
<dbReference type="NCBIfam" id="NF002016">
    <property type="entry name" value="PRK00823.1-1"/>
    <property type="match status" value="1"/>
</dbReference>
<dbReference type="InterPro" id="IPR050376">
    <property type="entry name" value="Pterin-4-alpha-carb_dehyd"/>
</dbReference>
<dbReference type="AlphaFoldDB" id="A0A947GIE4"/>
<evidence type="ECO:0000256" key="1">
    <source>
        <dbReference type="ARBA" id="ARBA00001554"/>
    </source>
</evidence>
<dbReference type="PANTHER" id="PTHR42805">
    <property type="entry name" value="PTERIN-4-ALPHA-CARBINOLAMINE DEHYDRATASE-RELATED"/>
    <property type="match status" value="1"/>
</dbReference>
<dbReference type="Pfam" id="PF01329">
    <property type="entry name" value="Pterin_4a"/>
    <property type="match status" value="1"/>
</dbReference>
<dbReference type="GO" id="GO:0008124">
    <property type="term" value="F:4-alpha-hydroxytetrahydrobiopterin dehydratase activity"/>
    <property type="evidence" value="ECO:0007669"/>
    <property type="project" value="UniProtKB-UniRule"/>
</dbReference>
<sequence length="127" mass="13896">MSDVLTNQTCIPCSGKVPPASDAEIAELQPQIPDWEIISVDGVPQLQRVYNFSDFQTALGFTNQVGALAETEQHHPALLTEWGKVTVTWWTHALNGLHRNDFIMAAKTDNISQGLASDVATPSHQTN</sequence>
<dbReference type="RefSeq" id="WP_215608240.1">
    <property type="nucleotide sequence ID" value="NZ_JADOES010000009.1"/>
</dbReference>
<dbReference type="PANTHER" id="PTHR42805:SF1">
    <property type="entry name" value="PTERIN-4-ALPHA-CARBINOLAMINE DEHYDRATASE-RELATED"/>
    <property type="match status" value="1"/>
</dbReference>
<evidence type="ECO:0000256" key="2">
    <source>
        <dbReference type="ARBA" id="ARBA00006472"/>
    </source>
</evidence>
<evidence type="ECO:0000313" key="5">
    <source>
        <dbReference type="EMBL" id="MBT9315178.1"/>
    </source>
</evidence>
<reference evidence="5" key="1">
    <citation type="submission" date="2020-11" db="EMBL/GenBank/DDBJ databases">
        <authorList>
            <person name="Konstantinou D."/>
            <person name="Gkelis S."/>
            <person name="Popin R."/>
            <person name="Fewer D."/>
            <person name="Sivonen K."/>
        </authorList>
    </citation>
    <scope>NUCLEOTIDE SEQUENCE</scope>
    <source>
        <strain evidence="5">TAU-MAC 1115</strain>
    </source>
</reference>
<reference evidence="5" key="2">
    <citation type="journal article" date="2021" name="Mar. Drugs">
        <title>Genome Reduction and Secondary Metabolism of the Marine Sponge-Associated Cyanobacterium Leptothoe.</title>
        <authorList>
            <person name="Konstantinou D."/>
            <person name="Popin R.V."/>
            <person name="Fewer D.P."/>
            <person name="Sivonen K."/>
            <person name="Gkelis S."/>
        </authorList>
    </citation>
    <scope>NUCLEOTIDE SEQUENCE</scope>
    <source>
        <strain evidence="5">TAU-MAC 1115</strain>
    </source>
</reference>
<dbReference type="SUPFAM" id="SSF55248">
    <property type="entry name" value="PCD-like"/>
    <property type="match status" value="1"/>
</dbReference>
<comment type="similarity">
    <text evidence="2 4">Belongs to the pterin-4-alpha-carbinolamine dehydratase family.</text>
</comment>
<proteinExistence type="inferred from homology"/>
<dbReference type="GO" id="GO:0006729">
    <property type="term" value="P:tetrahydrobiopterin biosynthetic process"/>
    <property type="evidence" value="ECO:0007669"/>
    <property type="project" value="InterPro"/>
</dbReference>
<dbReference type="Proteomes" id="UP000717364">
    <property type="component" value="Unassembled WGS sequence"/>
</dbReference>
<evidence type="ECO:0000256" key="4">
    <source>
        <dbReference type="HAMAP-Rule" id="MF_00434"/>
    </source>
</evidence>